<dbReference type="SUPFAM" id="SSF117991">
    <property type="entry name" value="YbeD/HP0495-like"/>
    <property type="match status" value="1"/>
</dbReference>
<protein>
    <submittedName>
        <fullName evidence="2">Uncharacterized protein</fullName>
    </submittedName>
</protein>
<dbReference type="PANTHER" id="PTHR38036:SF1">
    <property type="entry name" value="UPF0250 PROTEIN YBED"/>
    <property type="match status" value="1"/>
</dbReference>
<name>A0A0F9RHT2_9ZZZZ</name>
<comment type="caution">
    <text evidence="2">The sequence shown here is derived from an EMBL/GenBank/DDBJ whole genome shotgun (WGS) entry which is preliminary data.</text>
</comment>
<accession>A0A0F9RHT2</accession>
<reference evidence="2" key="1">
    <citation type="journal article" date="2015" name="Nature">
        <title>Complex archaea that bridge the gap between prokaryotes and eukaryotes.</title>
        <authorList>
            <person name="Spang A."/>
            <person name="Saw J.H."/>
            <person name="Jorgensen S.L."/>
            <person name="Zaremba-Niedzwiedzka K."/>
            <person name="Martijn J."/>
            <person name="Lind A.E."/>
            <person name="van Eijk R."/>
            <person name="Schleper C."/>
            <person name="Guy L."/>
            <person name="Ettema T.J."/>
        </authorList>
    </citation>
    <scope>NUCLEOTIDE SEQUENCE</scope>
</reference>
<dbReference type="EMBL" id="LAZR01001174">
    <property type="protein sequence ID" value="KKN49277.1"/>
    <property type="molecule type" value="Genomic_DNA"/>
</dbReference>
<dbReference type="Gene3D" id="3.30.70.260">
    <property type="match status" value="1"/>
</dbReference>
<proteinExistence type="inferred from homology"/>
<organism evidence="2">
    <name type="scientific">marine sediment metagenome</name>
    <dbReference type="NCBI Taxonomy" id="412755"/>
    <lineage>
        <taxon>unclassified sequences</taxon>
        <taxon>metagenomes</taxon>
        <taxon>ecological metagenomes</taxon>
    </lineage>
</organism>
<dbReference type="Pfam" id="PF04359">
    <property type="entry name" value="DUF493"/>
    <property type="match status" value="1"/>
</dbReference>
<evidence type="ECO:0000313" key="2">
    <source>
        <dbReference type="EMBL" id="KKN49277.1"/>
    </source>
</evidence>
<comment type="similarity">
    <text evidence="1">Belongs to the UPF0250 family.</text>
</comment>
<dbReference type="HAMAP" id="MF_00659">
    <property type="entry name" value="UPF0250"/>
    <property type="match status" value="1"/>
</dbReference>
<gene>
    <name evidence="2" type="ORF">LCGC14_0644390</name>
</gene>
<dbReference type="PANTHER" id="PTHR38036">
    <property type="entry name" value="UPF0250 PROTEIN YBED"/>
    <property type="match status" value="1"/>
</dbReference>
<evidence type="ECO:0000256" key="1">
    <source>
        <dbReference type="ARBA" id="ARBA00008460"/>
    </source>
</evidence>
<dbReference type="InterPro" id="IPR027471">
    <property type="entry name" value="YbeD-like_sf"/>
</dbReference>
<dbReference type="InterPro" id="IPR007454">
    <property type="entry name" value="UPF0250_YbeD-like"/>
</dbReference>
<sequence>MAVEDKEAKLEFPCDYGIKAMGVTDPEFDTIVVGIVRRHIDDIKEGAVTVKQSSGGKFISVTVDFYVENREQLEAIHRDLIAHEAVKYVL</sequence>
<dbReference type="AlphaFoldDB" id="A0A0F9RHT2"/>